<name>A0A507ZUF9_9FLAO</name>
<dbReference type="RefSeq" id="WP_141420761.1">
    <property type="nucleotide sequence ID" value="NZ_VIAR01000002.1"/>
</dbReference>
<reference evidence="5 6" key="1">
    <citation type="submission" date="2019-06" db="EMBL/GenBank/DDBJ databases">
        <title>Flavibacter putida gen. nov., sp. nov., a novel marine bacterium of the family Flavobacteriaceae isolated from coastal seawater.</title>
        <authorList>
            <person name="Feng X."/>
        </authorList>
    </citation>
    <scope>NUCLEOTIDE SEQUENCE [LARGE SCALE GENOMIC DNA]</scope>
    <source>
        <strain evidence="5 6">PLHSN227</strain>
    </source>
</reference>
<dbReference type="CDD" id="cd00436">
    <property type="entry name" value="UP_TbUP-like"/>
    <property type="match status" value="1"/>
</dbReference>
<dbReference type="Pfam" id="PF01048">
    <property type="entry name" value="PNP_UDP_1"/>
    <property type="match status" value="1"/>
</dbReference>
<proteinExistence type="predicted"/>
<keyword evidence="6" id="KW-1185">Reference proteome</keyword>
<dbReference type="OrthoDB" id="9772602at2"/>
<dbReference type="SUPFAM" id="SSF53167">
    <property type="entry name" value="Purine and uridine phosphorylases"/>
    <property type="match status" value="1"/>
</dbReference>
<evidence type="ECO:0000259" key="4">
    <source>
        <dbReference type="Pfam" id="PF01048"/>
    </source>
</evidence>
<dbReference type="AlphaFoldDB" id="A0A507ZUF9"/>
<accession>A0A507ZUF9</accession>
<gene>
    <name evidence="5" type="ORF">FKR84_03260</name>
</gene>
<sequence>MKIKESELIINPDGSIYHVNLRPEQIADTIITVGDPARVERVAAHFDKVETKVQKREFYTQTGTYKGKRLTVISTGIGTDNIDIVINELDALANIDLTTREVKKDLKSLNFVRIGTSGSIQKDIPVDSFVVSEKGLGFDGLLYYYEAEKVINQTYTAAINKHLKIQAGKATPYMVDGSQDLINLLSQEDKVYKGITGTNVGFYGPQGRVLRAKVSDPDFIDQLVTFNYEDKKVTNLEMETSAIFGLSKLLGHRAVAINAIIANRANGNFSENPKKAVDNLIRYSLNKLAQL</sequence>
<dbReference type="GO" id="GO:0004731">
    <property type="term" value="F:purine-nucleoside phosphorylase activity"/>
    <property type="evidence" value="ECO:0007669"/>
    <property type="project" value="TreeGrafter"/>
</dbReference>
<dbReference type="EC" id="2.4.2.3" evidence="1"/>
<dbReference type="Proteomes" id="UP000317169">
    <property type="component" value="Unassembled WGS sequence"/>
</dbReference>
<evidence type="ECO:0000313" key="6">
    <source>
        <dbReference type="Proteomes" id="UP000317169"/>
    </source>
</evidence>
<feature type="domain" description="Nucleoside phosphorylase" evidence="4">
    <location>
        <begin position="30"/>
        <end position="276"/>
    </location>
</feature>
<evidence type="ECO:0000256" key="2">
    <source>
        <dbReference type="ARBA" id="ARBA00021980"/>
    </source>
</evidence>
<dbReference type="PANTHER" id="PTHR43691:SF11">
    <property type="entry name" value="FI09636P-RELATED"/>
    <property type="match status" value="1"/>
</dbReference>
<evidence type="ECO:0000256" key="3">
    <source>
        <dbReference type="ARBA" id="ARBA00048447"/>
    </source>
</evidence>
<evidence type="ECO:0000313" key="5">
    <source>
        <dbReference type="EMBL" id="TQD40231.1"/>
    </source>
</evidence>
<dbReference type="GO" id="GO:0004850">
    <property type="term" value="F:uridine phosphorylase activity"/>
    <property type="evidence" value="ECO:0007669"/>
    <property type="project" value="UniProtKB-EC"/>
</dbReference>
<dbReference type="GO" id="GO:0006152">
    <property type="term" value="P:purine nucleoside catabolic process"/>
    <property type="evidence" value="ECO:0007669"/>
    <property type="project" value="TreeGrafter"/>
</dbReference>
<dbReference type="PANTHER" id="PTHR43691">
    <property type="entry name" value="URIDINE PHOSPHORYLASE"/>
    <property type="match status" value="1"/>
</dbReference>
<protein>
    <recommendedName>
        <fullName evidence="2">Uridine phosphorylase</fullName>
        <ecNumber evidence="1">2.4.2.3</ecNumber>
    </recommendedName>
</protein>
<dbReference type="GO" id="GO:0005829">
    <property type="term" value="C:cytosol"/>
    <property type="evidence" value="ECO:0007669"/>
    <property type="project" value="TreeGrafter"/>
</dbReference>
<dbReference type="Gene3D" id="3.40.50.1580">
    <property type="entry name" value="Nucleoside phosphorylase domain"/>
    <property type="match status" value="1"/>
</dbReference>
<comment type="catalytic activity">
    <reaction evidence="3">
        <text>uridine + phosphate = alpha-D-ribose 1-phosphate + uracil</text>
        <dbReference type="Rhea" id="RHEA:24388"/>
        <dbReference type="ChEBI" id="CHEBI:16704"/>
        <dbReference type="ChEBI" id="CHEBI:17568"/>
        <dbReference type="ChEBI" id="CHEBI:43474"/>
        <dbReference type="ChEBI" id="CHEBI:57720"/>
        <dbReference type="EC" id="2.4.2.3"/>
    </reaction>
</comment>
<dbReference type="EMBL" id="VIAR01000002">
    <property type="protein sequence ID" value="TQD40231.1"/>
    <property type="molecule type" value="Genomic_DNA"/>
</dbReference>
<comment type="caution">
    <text evidence="5">The sequence shown here is derived from an EMBL/GenBank/DDBJ whole genome shotgun (WGS) entry which is preliminary data.</text>
</comment>
<dbReference type="InterPro" id="IPR035994">
    <property type="entry name" value="Nucleoside_phosphorylase_sf"/>
</dbReference>
<evidence type="ECO:0000256" key="1">
    <source>
        <dbReference type="ARBA" id="ARBA00011888"/>
    </source>
</evidence>
<dbReference type="InterPro" id="IPR000845">
    <property type="entry name" value="Nucleoside_phosphorylase_d"/>
</dbReference>
<organism evidence="5 6">
    <name type="scientific">Haloflavibacter putidus</name>
    <dbReference type="NCBI Taxonomy" id="2576776"/>
    <lineage>
        <taxon>Bacteria</taxon>
        <taxon>Pseudomonadati</taxon>
        <taxon>Bacteroidota</taxon>
        <taxon>Flavobacteriia</taxon>
        <taxon>Flavobacteriales</taxon>
        <taxon>Flavobacteriaceae</taxon>
        <taxon>Haloflavibacter</taxon>
    </lineage>
</organism>